<evidence type="ECO:0000313" key="2">
    <source>
        <dbReference type="Proteomes" id="UP000314294"/>
    </source>
</evidence>
<comment type="caution">
    <text evidence="1">The sequence shown here is derived from an EMBL/GenBank/DDBJ whole genome shotgun (WGS) entry which is preliminary data.</text>
</comment>
<sequence length="66" mass="7399">MTFVVNANRNPVLKSEQSVCHLVDDLCCFVQDARLPVSIRRLKTEQHRLSSASVAPMERGLWGSDS</sequence>
<dbReference type="AlphaFoldDB" id="A0A4Z2H503"/>
<dbReference type="EMBL" id="SRLO01000331">
    <property type="protein sequence ID" value="TNN60560.1"/>
    <property type="molecule type" value="Genomic_DNA"/>
</dbReference>
<keyword evidence="2" id="KW-1185">Reference proteome</keyword>
<dbReference type="Proteomes" id="UP000314294">
    <property type="component" value="Unassembled WGS sequence"/>
</dbReference>
<evidence type="ECO:0000313" key="1">
    <source>
        <dbReference type="EMBL" id="TNN60560.1"/>
    </source>
</evidence>
<proteinExistence type="predicted"/>
<organism evidence="1 2">
    <name type="scientific">Liparis tanakae</name>
    <name type="common">Tanaka's snailfish</name>
    <dbReference type="NCBI Taxonomy" id="230148"/>
    <lineage>
        <taxon>Eukaryota</taxon>
        <taxon>Metazoa</taxon>
        <taxon>Chordata</taxon>
        <taxon>Craniata</taxon>
        <taxon>Vertebrata</taxon>
        <taxon>Euteleostomi</taxon>
        <taxon>Actinopterygii</taxon>
        <taxon>Neopterygii</taxon>
        <taxon>Teleostei</taxon>
        <taxon>Neoteleostei</taxon>
        <taxon>Acanthomorphata</taxon>
        <taxon>Eupercaria</taxon>
        <taxon>Perciformes</taxon>
        <taxon>Cottioidei</taxon>
        <taxon>Cottales</taxon>
        <taxon>Liparidae</taxon>
        <taxon>Liparis</taxon>
    </lineage>
</organism>
<reference evidence="1 2" key="1">
    <citation type="submission" date="2019-03" db="EMBL/GenBank/DDBJ databases">
        <title>First draft genome of Liparis tanakae, snailfish: a comprehensive survey of snailfish specific genes.</title>
        <authorList>
            <person name="Kim W."/>
            <person name="Song I."/>
            <person name="Jeong J.-H."/>
            <person name="Kim D."/>
            <person name="Kim S."/>
            <person name="Ryu S."/>
            <person name="Song J.Y."/>
            <person name="Lee S.K."/>
        </authorList>
    </citation>
    <scope>NUCLEOTIDE SEQUENCE [LARGE SCALE GENOMIC DNA]</scope>
    <source>
        <tissue evidence="1">Muscle</tissue>
    </source>
</reference>
<name>A0A4Z2H503_9TELE</name>
<gene>
    <name evidence="1" type="ORF">EYF80_029161</name>
</gene>
<protein>
    <submittedName>
        <fullName evidence="1">Uncharacterized protein</fullName>
    </submittedName>
</protein>
<accession>A0A4Z2H503</accession>